<dbReference type="VEuPathDB" id="FungiDB:I302_08803"/>
<proteinExistence type="predicted"/>
<reference evidence="1" key="1">
    <citation type="submission" date="2013-07" db="EMBL/GenBank/DDBJ databases">
        <title>The Genome Sequence of Cryptococcus bestiolae CBS10118.</title>
        <authorList>
            <consortium name="The Broad Institute Genome Sequencing Platform"/>
            <person name="Cuomo C."/>
            <person name="Litvintseva A."/>
            <person name="Chen Y."/>
            <person name="Heitman J."/>
            <person name="Sun S."/>
            <person name="Springer D."/>
            <person name="Dromer F."/>
            <person name="Young S.K."/>
            <person name="Zeng Q."/>
            <person name="Gargeya S."/>
            <person name="Fitzgerald M."/>
            <person name="Abouelleil A."/>
            <person name="Alvarado L."/>
            <person name="Berlin A.M."/>
            <person name="Chapman S.B."/>
            <person name="Dewar J."/>
            <person name="Goldberg J."/>
            <person name="Griggs A."/>
            <person name="Gujja S."/>
            <person name="Hansen M."/>
            <person name="Howarth C."/>
            <person name="Imamovic A."/>
            <person name="Larimer J."/>
            <person name="McCowan C."/>
            <person name="Murphy C."/>
            <person name="Pearson M."/>
            <person name="Priest M."/>
            <person name="Roberts A."/>
            <person name="Saif S."/>
            <person name="Shea T."/>
            <person name="Sykes S."/>
            <person name="Wortman J."/>
            <person name="Nusbaum C."/>
            <person name="Birren B."/>
        </authorList>
    </citation>
    <scope>NUCLEOTIDE SEQUENCE [LARGE SCALE GENOMIC DNA]</scope>
    <source>
        <strain evidence="1">CBS 10118</strain>
    </source>
</reference>
<dbReference type="EMBL" id="KI894026">
    <property type="protein sequence ID" value="OCF22022.1"/>
    <property type="molecule type" value="Genomic_DNA"/>
</dbReference>
<evidence type="ECO:0000313" key="1">
    <source>
        <dbReference type="EMBL" id="OCF22022.1"/>
    </source>
</evidence>
<organism evidence="1">
    <name type="scientific">Kwoniella bestiolae CBS 10118</name>
    <dbReference type="NCBI Taxonomy" id="1296100"/>
    <lineage>
        <taxon>Eukaryota</taxon>
        <taxon>Fungi</taxon>
        <taxon>Dikarya</taxon>
        <taxon>Basidiomycota</taxon>
        <taxon>Agaricomycotina</taxon>
        <taxon>Tremellomycetes</taxon>
        <taxon>Tremellales</taxon>
        <taxon>Cryptococcaceae</taxon>
        <taxon>Kwoniella</taxon>
    </lineage>
</organism>
<sequence>MRNGRGPLCGECRDKRLINGNMPEELLHELMAAGVLPPARNPAQDVQQRQLIVKIPFFTWTVTY</sequence>
<protein>
    <submittedName>
        <fullName evidence="1">Uncharacterized protein</fullName>
    </submittedName>
</protein>
<reference evidence="1" key="2">
    <citation type="submission" date="2014-01" db="EMBL/GenBank/DDBJ databases">
        <title>Evolution of pathogenesis and genome organization in the Tremellales.</title>
        <authorList>
            <person name="Cuomo C."/>
            <person name="Litvintseva A."/>
            <person name="Heitman J."/>
            <person name="Chen Y."/>
            <person name="Sun S."/>
            <person name="Springer D."/>
            <person name="Dromer F."/>
            <person name="Young S."/>
            <person name="Zeng Q."/>
            <person name="Chapman S."/>
            <person name="Gujja S."/>
            <person name="Saif S."/>
            <person name="Birren B."/>
        </authorList>
    </citation>
    <scope>NUCLEOTIDE SEQUENCE</scope>
    <source>
        <strain evidence="1">CBS 10118</strain>
    </source>
</reference>
<name>A0A1B9FTC9_9TREE</name>
<accession>A0A1B9FTC9</accession>
<dbReference type="AlphaFoldDB" id="A0A1B9FTC9"/>
<gene>
    <name evidence="1" type="ORF">I302_08803</name>
</gene>